<name>A0A6J4LIE7_9ACTN</name>
<keyword evidence="1" id="KW-0812">Transmembrane</keyword>
<keyword evidence="1" id="KW-1133">Transmembrane helix</keyword>
<keyword evidence="1" id="KW-0472">Membrane</keyword>
<dbReference type="Pfam" id="PF14584">
    <property type="entry name" value="DUF4446"/>
    <property type="match status" value="1"/>
</dbReference>
<proteinExistence type="predicted"/>
<gene>
    <name evidence="2" type="ORF">AVDCRST_MAG24-833</name>
</gene>
<dbReference type="InterPro" id="IPR027981">
    <property type="entry name" value="DUF4446"/>
</dbReference>
<organism evidence="2">
    <name type="scientific">uncultured Nocardioidaceae bacterium</name>
    <dbReference type="NCBI Taxonomy" id="253824"/>
    <lineage>
        <taxon>Bacteria</taxon>
        <taxon>Bacillati</taxon>
        <taxon>Actinomycetota</taxon>
        <taxon>Actinomycetes</taxon>
        <taxon>Propionibacteriales</taxon>
        <taxon>Nocardioidaceae</taxon>
        <taxon>environmental samples</taxon>
    </lineage>
</organism>
<evidence type="ECO:0000313" key="2">
    <source>
        <dbReference type="EMBL" id="CAA9331508.1"/>
    </source>
</evidence>
<dbReference type="AlphaFoldDB" id="A0A6J4LIE7"/>
<evidence type="ECO:0000256" key="1">
    <source>
        <dbReference type="SAM" id="Phobius"/>
    </source>
</evidence>
<dbReference type="EMBL" id="CADCUF010000132">
    <property type="protein sequence ID" value="CAA9331508.1"/>
    <property type="molecule type" value="Genomic_DNA"/>
</dbReference>
<reference evidence="2" key="1">
    <citation type="submission" date="2020-02" db="EMBL/GenBank/DDBJ databases">
        <authorList>
            <person name="Meier V. D."/>
        </authorList>
    </citation>
    <scope>NUCLEOTIDE SEQUENCE</scope>
    <source>
        <strain evidence="2">AVDCRST_MAG24</strain>
    </source>
</reference>
<accession>A0A6J4LIE7</accession>
<sequence length="139" mass="14734">MTTDALTTTVAVLAAVSLLTLVLSLVALRATSSRRRAARASRLPTDVRGLRAEVEALRHEVAGAVRRLAVVRYDAFGDMGGRLSWSMAVLDDGGNGVVVTSIHGRSDARTYAKSVVAWSGDQQLSPEESDAIQQAKLDG</sequence>
<protein>
    <submittedName>
        <fullName evidence="2">No significant homology Putative N-terminal signal sequence was found by PSORT</fullName>
    </submittedName>
</protein>
<feature type="transmembrane region" description="Helical" evidence="1">
    <location>
        <begin position="6"/>
        <end position="28"/>
    </location>
</feature>